<dbReference type="InterPro" id="IPR017938">
    <property type="entry name" value="Riboflavin_synthase-like_b-brl"/>
</dbReference>
<dbReference type="InterPro" id="IPR001433">
    <property type="entry name" value="OxRdtase_FAD/NAD-bd"/>
</dbReference>
<dbReference type="Proteomes" id="UP000199647">
    <property type="component" value="Unassembled WGS sequence"/>
</dbReference>
<dbReference type="AlphaFoldDB" id="A0A1H9FQL2"/>
<feature type="domain" description="FAD-binding FR-type" evidence="2">
    <location>
        <begin position="5"/>
        <end position="105"/>
    </location>
</feature>
<dbReference type="InterPro" id="IPR039261">
    <property type="entry name" value="FNR_nucleotide-bd"/>
</dbReference>
<dbReference type="InterPro" id="IPR017927">
    <property type="entry name" value="FAD-bd_FR_type"/>
</dbReference>
<name>A0A1H9FQL2_9HYPH</name>
<dbReference type="PRINTS" id="PR00406">
    <property type="entry name" value="CYTB5RDTASE"/>
</dbReference>
<evidence type="ECO:0000313" key="4">
    <source>
        <dbReference type="Proteomes" id="UP000199647"/>
    </source>
</evidence>
<proteinExistence type="predicted"/>
<dbReference type="InterPro" id="IPR001709">
    <property type="entry name" value="Flavoprot_Pyr_Nucl_cyt_Rdtase"/>
</dbReference>
<dbReference type="Gene3D" id="2.40.30.10">
    <property type="entry name" value="Translation factors"/>
    <property type="match status" value="1"/>
</dbReference>
<dbReference type="Pfam" id="PF00175">
    <property type="entry name" value="NAD_binding_1"/>
    <property type="match status" value="1"/>
</dbReference>
<evidence type="ECO:0000256" key="1">
    <source>
        <dbReference type="ARBA" id="ARBA00034078"/>
    </source>
</evidence>
<dbReference type="PROSITE" id="PS51384">
    <property type="entry name" value="FAD_FR"/>
    <property type="match status" value="1"/>
</dbReference>
<gene>
    <name evidence="3" type="ORF">SAMN05216548_104173</name>
</gene>
<dbReference type="SUPFAM" id="SSF52343">
    <property type="entry name" value="Ferredoxin reductase-like, C-terminal NADP-linked domain"/>
    <property type="match status" value="1"/>
</dbReference>
<reference evidence="3 4" key="1">
    <citation type="submission" date="2016-10" db="EMBL/GenBank/DDBJ databases">
        <authorList>
            <person name="de Groot N.N."/>
        </authorList>
    </citation>
    <scope>NUCLEOTIDE SEQUENCE [LARGE SCALE GENOMIC DNA]</scope>
    <source>
        <strain evidence="3 4">A52C2</strain>
    </source>
</reference>
<dbReference type="PRINTS" id="PR00371">
    <property type="entry name" value="FPNCR"/>
</dbReference>
<dbReference type="SUPFAM" id="SSF63380">
    <property type="entry name" value="Riboflavin synthase domain-like"/>
    <property type="match status" value="1"/>
</dbReference>
<comment type="cofactor">
    <cofactor evidence="1">
        <name>[2Fe-2S] cluster</name>
        <dbReference type="ChEBI" id="CHEBI:190135"/>
    </cofactor>
</comment>
<dbReference type="EMBL" id="FOFG01000004">
    <property type="protein sequence ID" value="SEQ39708.1"/>
    <property type="molecule type" value="Genomic_DNA"/>
</dbReference>
<evidence type="ECO:0000259" key="2">
    <source>
        <dbReference type="PROSITE" id="PS51384"/>
    </source>
</evidence>
<dbReference type="InterPro" id="IPR050415">
    <property type="entry name" value="MRET"/>
</dbReference>
<keyword evidence="4" id="KW-1185">Reference proteome</keyword>
<dbReference type="InterPro" id="IPR008333">
    <property type="entry name" value="Cbr1-like_FAD-bd_dom"/>
</dbReference>
<evidence type="ECO:0000313" key="3">
    <source>
        <dbReference type="EMBL" id="SEQ39708.1"/>
    </source>
</evidence>
<dbReference type="STRING" id="1855383.SAMN05216548_104173"/>
<protein>
    <submittedName>
        <fullName evidence="3">Ferredoxin-NADP reductase</fullName>
    </submittedName>
</protein>
<dbReference type="Gene3D" id="3.40.50.80">
    <property type="entry name" value="Nucleotide-binding domain of ferredoxin-NADP reductase (FNR) module"/>
    <property type="match status" value="1"/>
</dbReference>
<dbReference type="GO" id="GO:0016491">
    <property type="term" value="F:oxidoreductase activity"/>
    <property type="evidence" value="ECO:0007669"/>
    <property type="project" value="InterPro"/>
</dbReference>
<dbReference type="PANTHER" id="PTHR47354">
    <property type="entry name" value="NADH OXIDOREDUCTASE HCR"/>
    <property type="match status" value="1"/>
</dbReference>
<dbReference type="PANTHER" id="PTHR47354:SF5">
    <property type="entry name" value="PROTEIN RFBI"/>
    <property type="match status" value="1"/>
</dbReference>
<dbReference type="Pfam" id="PF00970">
    <property type="entry name" value="FAD_binding_6"/>
    <property type="match status" value="1"/>
</dbReference>
<accession>A0A1H9FQL2</accession>
<organism evidence="3 4">
    <name type="scientific">Faunimonas pinastri</name>
    <dbReference type="NCBI Taxonomy" id="1855383"/>
    <lineage>
        <taxon>Bacteria</taxon>
        <taxon>Pseudomonadati</taxon>
        <taxon>Pseudomonadota</taxon>
        <taxon>Alphaproteobacteria</taxon>
        <taxon>Hyphomicrobiales</taxon>
        <taxon>Afifellaceae</taxon>
        <taxon>Faunimonas</taxon>
    </lineage>
</organism>
<sequence length="242" mass="26355">MSERLRWREASIERIVPRTPDIVSVLLRADLPRSVAGQHVDVRLTAPDGYQAQRSYSISSAPGSASTELIIERLEGGEVSPFFHEIAQADDVIEVRGPIGGYFVWRKDDGGPLLLVAGGSGIAPLMAIVRDLAVAAPDTPALLIHSARRSEDLVFRDELLDLQARLPAFGFVAVTTRETPEREGDYGRRIDRTMLAEVLGKWGVPPSLVYVCGSNPFVENVASGLVDEGVPPQVIRTERYGA</sequence>